<comment type="caution">
    <text evidence="2">The sequence shown here is derived from an EMBL/GenBank/DDBJ whole genome shotgun (WGS) entry which is preliminary data.</text>
</comment>
<organism evidence="2 3">
    <name type="scientific">Paenimyroides ceti</name>
    <dbReference type="NCBI Taxonomy" id="395087"/>
    <lineage>
        <taxon>Bacteria</taxon>
        <taxon>Pseudomonadati</taxon>
        <taxon>Bacteroidota</taxon>
        <taxon>Flavobacteriia</taxon>
        <taxon>Flavobacteriales</taxon>
        <taxon>Flavobacteriaceae</taxon>
        <taxon>Paenimyroides</taxon>
    </lineage>
</organism>
<accession>A0ABT8CXI4</accession>
<gene>
    <name evidence="2" type="ORF">QW060_17105</name>
</gene>
<reference evidence="3" key="1">
    <citation type="journal article" date="2019" name="Int. J. Syst. Evol. Microbiol.">
        <title>The Global Catalogue of Microorganisms (GCM) 10K type strain sequencing project: providing services to taxonomists for standard genome sequencing and annotation.</title>
        <authorList>
            <consortium name="The Broad Institute Genomics Platform"/>
            <consortium name="The Broad Institute Genome Sequencing Center for Infectious Disease"/>
            <person name="Wu L."/>
            <person name="Ma J."/>
        </authorList>
    </citation>
    <scope>NUCLEOTIDE SEQUENCE [LARGE SCALE GENOMIC DNA]</scope>
    <source>
        <strain evidence="3">CECT 7184</strain>
    </source>
</reference>
<keyword evidence="3" id="KW-1185">Reference proteome</keyword>
<proteinExistence type="predicted"/>
<sequence length="88" mass="9769">MKTAVKEIKVGLNFGSGIQSVGRLAIRNSIIYFEYDEAFLQSNLEISPIKLSLKRGVIELPKNPFEGLAGVFNDSLPDGWGRLLLIVY</sequence>
<dbReference type="Proteomes" id="UP001242368">
    <property type="component" value="Unassembled WGS sequence"/>
</dbReference>
<evidence type="ECO:0000313" key="2">
    <source>
        <dbReference type="EMBL" id="MDN3708821.1"/>
    </source>
</evidence>
<protein>
    <submittedName>
        <fullName evidence="2">HipA N-terminal domain-containing protein</fullName>
    </submittedName>
</protein>
<evidence type="ECO:0000313" key="3">
    <source>
        <dbReference type="Proteomes" id="UP001242368"/>
    </source>
</evidence>
<dbReference type="RefSeq" id="WP_290364646.1">
    <property type="nucleotide sequence ID" value="NZ_JAUFQU010000001.1"/>
</dbReference>
<dbReference type="Pfam" id="PF13657">
    <property type="entry name" value="Couple_hipA"/>
    <property type="match status" value="1"/>
</dbReference>
<name>A0ABT8CXI4_9FLAO</name>
<feature type="domain" description="HipA N-terminal subdomain 1" evidence="1">
    <location>
        <begin position="19"/>
        <end position="82"/>
    </location>
</feature>
<dbReference type="InterPro" id="IPR017508">
    <property type="entry name" value="HipA_N1"/>
</dbReference>
<dbReference type="EMBL" id="JAUFQU010000001">
    <property type="protein sequence ID" value="MDN3708821.1"/>
    <property type="molecule type" value="Genomic_DNA"/>
</dbReference>
<evidence type="ECO:0000259" key="1">
    <source>
        <dbReference type="Pfam" id="PF13657"/>
    </source>
</evidence>